<dbReference type="GO" id="GO:0006751">
    <property type="term" value="P:glutathione catabolic process"/>
    <property type="evidence" value="ECO:0007669"/>
    <property type="project" value="UniProtKB-UniRule"/>
</dbReference>
<dbReference type="GO" id="GO:0006750">
    <property type="term" value="P:glutathione biosynthetic process"/>
    <property type="evidence" value="ECO:0007669"/>
    <property type="project" value="UniProtKB-KW"/>
</dbReference>
<comment type="similarity">
    <text evidence="6">Belongs to the gamma-glutamyltransferase family.</text>
</comment>
<comment type="pathway">
    <text evidence="6">Sulfur metabolism; glutathione metabolism.</text>
</comment>
<dbReference type="NCBIfam" id="TIGR00066">
    <property type="entry name" value="g_glut_trans"/>
    <property type="match status" value="1"/>
</dbReference>
<proteinExistence type="inferred from homology"/>
<comment type="catalytic activity">
    <reaction evidence="2 6">
        <text>glutathione + H2O = L-cysteinylglycine + L-glutamate</text>
        <dbReference type="Rhea" id="RHEA:28807"/>
        <dbReference type="ChEBI" id="CHEBI:15377"/>
        <dbReference type="ChEBI" id="CHEBI:29985"/>
        <dbReference type="ChEBI" id="CHEBI:57925"/>
        <dbReference type="ChEBI" id="CHEBI:61694"/>
        <dbReference type="EC" id="3.4.19.13"/>
    </reaction>
</comment>
<dbReference type="InterPro" id="IPR043137">
    <property type="entry name" value="GGT_ssub_C"/>
</dbReference>
<sequence>MRKFVKGLAMNTSTIGTKQMVVSPHYLASQAGAGILEKGGNAFDAAVAVSACLAVVYPHMTGLGGDSFWLTYHKETGRIKAYNGSGRSGKHVTRDLYRGREAIPLRGTESAITVPGMADSWDAVLSAYGRLSLAEVLKPALDYAANGFPVSADQCAHTERNLALLASMPYTSAIFTRNKKAPMPGERFVQKDLAASLEQLAEKGRSAFYEGDLAQRITSFLQNNGGRLTLDDFKAHRGEWTNPVSSDYRGCKIYQAPPNSQGFTGLMTLNILENYDFSQIEHGSFDYYHLLIEALKKSFQHRNEVLTDPAFSHIPLDRLLDKRYAKQLAEEIGNVAAPAVSRPIGSDTAYAAVADAEGNAVSFIQSLYFEFGSAVTAGETGILLQNRGSFFSLDESHVNTLEPGKRTFHTLMPAMACKEGRPHILYGTQGGEGQPQTQTAMITRIIDYKMNPQQAINEPRWVWGRTWGEEYEGLRVESRISPETREALRQSGHRVETVGDFDGLMGHAAAIVIDEEGFLQGGADPRGDGAAAGV</sequence>
<dbReference type="PATRIC" id="fig|1126211.3.peg.3775"/>
<dbReference type="UniPathway" id="UPA00204"/>
<keyword evidence="6 7" id="KW-0012">Acyltransferase</keyword>
<keyword evidence="6" id="KW-0378">Hydrolase</keyword>
<evidence type="ECO:0000313" key="8">
    <source>
        <dbReference type="Proteomes" id="UP000002878"/>
    </source>
</evidence>
<feature type="binding site" evidence="5">
    <location>
        <position position="431"/>
    </location>
    <ligand>
        <name>L-glutamate</name>
        <dbReference type="ChEBI" id="CHEBI:29985"/>
    </ligand>
</feature>
<evidence type="ECO:0000256" key="6">
    <source>
        <dbReference type="RuleBase" id="RU368036"/>
    </source>
</evidence>
<dbReference type="PANTHER" id="PTHR43881:SF1">
    <property type="entry name" value="GAMMA-GLUTAMYLTRANSPEPTIDASE (AFU_ORTHOLOGUE AFUA_4G13580)"/>
    <property type="match status" value="1"/>
</dbReference>
<dbReference type="InterPro" id="IPR043138">
    <property type="entry name" value="GGT_lsub"/>
</dbReference>
<dbReference type="InterPro" id="IPR000101">
    <property type="entry name" value="GGT_peptidase"/>
</dbReference>
<name>I2CAZ5_BACAY</name>
<dbReference type="InterPro" id="IPR029055">
    <property type="entry name" value="Ntn_hydrolases_N"/>
</dbReference>
<evidence type="ECO:0000313" key="7">
    <source>
        <dbReference type="EMBL" id="AFJ63819.1"/>
    </source>
</evidence>
<organism evidence="7 8">
    <name type="scientific">Bacillus amyloliquefaciens (strain Y2)</name>
    <name type="common">Bacillus amyloliquefaciens subsp. plantarum (strain B9601-Y2)</name>
    <dbReference type="NCBI Taxonomy" id="1155777"/>
    <lineage>
        <taxon>Bacteria</taxon>
        <taxon>Bacillati</taxon>
        <taxon>Bacillota</taxon>
        <taxon>Bacilli</taxon>
        <taxon>Bacillales</taxon>
        <taxon>Bacillaceae</taxon>
        <taxon>Bacillus</taxon>
        <taxon>Bacillus amyloliquefaciens group</taxon>
    </lineage>
</organism>
<dbReference type="EC" id="3.4.19.13" evidence="6"/>
<dbReference type="HOGENOM" id="CLU_014813_3_0_9"/>
<dbReference type="PRINTS" id="PR01210">
    <property type="entry name" value="GGTRANSPTASE"/>
</dbReference>
<gene>
    <name evidence="7" type="primary">ywrD</name>
    <name evidence="7" type="ORF">MUS_3967</name>
</gene>
<dbReference type="InterPro" id="IPR052896">
    <property type="entry name" value="GGT-like_enzyme"/>
</dbReference>
<dbReference type="EC" id="2.3.2.2" evidence="6"/>
<keyword evidence="6" id="KW-0317">Glutathione biosynthesis</keyword>
<keyword evidence="6 7" id="KW-0808">Transferase</keyword>
<dbReference type="SUPFAM" id="SSF56235">
    <property type="entry name" value="N-terminal nucleophile aminohydrolases (Ntn hydrolases)"/>
    <property type="match status" value="1"/>
</dbReference>
<dbReference type="GO" id="GO:0036374">
    <property type="term" value="F:glutathione hydrolase activity"/>
    <property type="evidence" value="ECO:0007669"/>
    <property type="project" value="UniProtKB-UniRule"/>
</dbReference>
<dbReference type="Gene3D" id="1.10.246.130">
    <property type="match status" value="1"/>
</dbReference>
<evidence type="ECO:0000256" key="4">
    <source>
        <dbReference type="PIRSR" id="PIRSR600101-1"/>
    </source>
</evidence>
<dbReference type="Gene3D" id="3.60.20.40">
    <property type="match status" value="1"/>
</dbReference>
<feature type="active site" description="Nucleophile" evidence="4">
    <location>
        <position position="348"/>
    </location>
</feature>
<protein>
    <recommendedName>
        <fullName evidence="6">Glutathione hydrolase proenzyme</fullName>
        <ecNumber evidence="6">2.3.2.2</ecNumber>
        <ecNumber evidence="6">3.4.19.13</ecNumber>
    </recommendedName>
    <component>
        <recommendedName>
            <fullName evidence="6">Glutathione hydrolase large chain</fullName>
        </recommendedName>
    </component>
    <component>
        <recommendedName>
            <fullName evidence="6">Glutathione hydrolase small chain</fullName>
        </recommendedName>
    </component>
</protein>
<comment type="catalytic activity">
    <reaction evidence="3 6">
        <text>an N-terminal (5-L-glutamyl)-[peptide] + an alpha-amino acid = 5-L-glutamyl amino acid + an N-terminal L-alpha-aminoacyl-[peptide]</text>
        <dbReference type="Rhea" id="RHEA:23904"/>
        <dbReference type="Rhea" id="RHEA-COMP:9780"/>
        <dbReference type="Rhea" id="RHEA-COMP:9795"/>
        <dbReference type="ChEBI" id="CHEBI:77644"/>
        <dbReference type="ChEBI" id="CHEBI:78597"/>
        <dbReference type="ChEBI" id="CHEBI:78599"/>
        <dbReference type="ChEBI" id="CHEBI:78608"/>
        <dbReference type="EC" id="2.3.2.2"/>
    </reaction>
</comment>
<accession>I2CAZ5</accession>
<reference evidence="7 8" key="1">
    <citation type="journal article" date="2012" name="J. Biotechnol.">
        <title>Genome sequence of the plant growth promoting strain Bacillus amyloliquefaciens subsp. plantarum B9601-Y2 and expression of mersacidin and other secondary metabolites.</title>
        <authorList>
            <person name="He P."/>
            <person name="Hao K."/>
            <person name="Blom J."/>
            <person name="Ruckert C."/>
            <person name="Vater J."/>
            <person name="Mao Z."/>
            <person name="Wu Y."/>
            <person name="Hou M."/>
            <person name="He P."/>
            <person name="He Y."/>
            <person name="Borriss R."/>
        </authorList>
    </citation>
    <scope>NUCLEOTIDE SEQUENCE [LARGE SCALE GENOMIC DNA]</scope>
    <source>
        <strain evidence="7">Y2</strain>
    </source>
</reference>
<dbReference type="MEROPS" id="T03.025"/>
<evidence type="ECO:0000256" key="5">
    <source>
        <dbReference type="PIRSR" id="PIRSR600101-2"/>
    </source>
</evidence>
<dbReference type="GO" id="GO:0103068">
    <property type="term" value="F:leukotriene C4 gamma-glutamyl transferase activity"/>
    <property type="evidence" value="ECO:0007669"/>
    <property type="project" value="UniProtKB-EC"/>
</dbReference>
<dbReference type="AlphaFoldDB" id="I2CAZ5"/>
<comment type="subunit">
    <text evidence="6">This enzyme consists of two polypeptide chains, which are synthesized in precursor form from a single polypeptide.</text>
</comment>
<comment type="PTM">
    <text evidence="6">Cleaved by autocatalysis into a large and a small subunit.</text>
</comment>
<evidence type="ECO:0000256" key="2">
    <source>
        <dbReference type="ARBA" id="ARBA00001089"/>
    </source>
</evidence>
<evidence type="ECO:0000256" key="3">
    <source>
        <dbReference type="ARBA" id="ARBA00047417"/>
    </source>
</evidence>
<dbReference type="Pfam" id="PF01019">
    <property type="entry name" value="G_glu_transpept"/>
    <property type="match status" value="1"/>
</dbReference>
<dbReference type="Proteomes" id="UP000002878">
    <property type="component" value="Chromosome"/>
</dbReference>
<comment type="catalytic activity">
    <reaction evidence="1 6">
        <text>an S-substituted glutathione + H2O = an S-substituted L-cysteinylglycine + L-glutamate</text>
        <dbReference type="Rhea" id="RHEA:59468"/>
        <dbReference type="ChEBI" id="CHEBI:15377"/>
        <dbReference type="ChEBI" id="CHEBI:29985"/>
        <dbReference type="ChEBI" id="CHEBI:90779"/>
        <dbReference type="ChEBI" id="CHEBI:143103"/>
        <dbReference type="EC" id="3.4.19.13"/>
    </reaction>
</comment>
<evidence type="ECO:0000256" key="1">
    <source>
        <dbReference type="ARBA" id="ARBA00001049"/>
    </source>
</evidence>
<dbReference type="EMBL" id="CP003332">
    <property type="protein sequence ID" value="AFJ63819.1"/>
    <property type="molecule type" value="Genomic_DNA"/>
</dbReference>
<dbReference type="KEGG" id="bqy:MUS_3967"/>
<keyword evidence="6" id="KW-0865">Zymogen</keyword>
<dbReference type="PANTHER" id="PTHR43881">
    <property type="entry name" value="GAMMA-GLUTAMYLTRANSPEPTIDASE (AFU_ORTHOLOGUE AFUA_4G13580)"/>
    <property type="match status" value="1"/>
</dbReference>